<evidence type="ECO:0000313" key="1">
    <source>
        <dbReference type="EMBL" id="GBN18743.1"/>
    </source>
</evidence>
<reference evidence="1 2" key="1">
    <citation type="journal article" date="2019" name="Sci. Rep.">
        <title>Orb-weaving spider Araneus ventricosus genome elucidates the spidroin gene catalogue.</title>
        <authorList>
            <person name="Kono N."/>
            <person name="Nakamura H."/>
            <person name="Ohtoshi R."/>
            <person name="Moran D.A.P."/>
            <person name="Shinohara A."/>
            <person name="Yoshida Y."/>
            <person name="Fujiwara M."/>
            <person name="Mori M."/>
            <person name="Tomita M."/>
            <person name="Arakawa K."/>
        </authorList>
    </citation>
    <scope>NUCLEOTIDE SEQUENCE [LARGE SCALE GENOMIC DNA]</scope>
</reference>
<organism evidence="1 2">
    <name type="scientific">Araneus ventricosus</name>
    <name type="common">Orbweaver spider</name>
    <name type="synonym">Epeira ventricosa</name>
    <dbReference type="NCBI Taxonomy" id="182803"/>
    <lineage>
        <taxon>Eukaryota</taxon>
        <taxon>Metazoa</taxon>
        <taxon>Ecdysozoa</taxon>
        <taxon>Arthropoda</taxon>
        <taxon>Chelicerata</taxon>
        <taxon>Arachnida</taxon>
        <taxon>Araneae</taxon>
        <taxon>Araneomorphae</taxon>
        <taxon>Entelegynae</taxon>
        <taxon>Araneoidea</taxon>
        <taxon>Araneidae</taxon>
        <taxon>Araneus</taxon>
    </lineage>
</organism>
<proteinExistence type="predicted"/>
<name>A0A4Y2LXA8_ARAVE</name>
<sequence length="97" mass="10682">MERWCHFPASKTNLLSHAMIGTRKTMNPPVLMIATFTDASKLIAKLLRSFNSFEIAFLLNISVNQTEKATKLLNCLVAAAVKPTDVYASLLIDSIVA</sequence>
<comment type="caution">
    <text evidence="1">The sequence shown here is derived from an EMBL/GenBank/DDBJ whole genome shotgun (WGS) entry which is preliminary data.</text>
</comment>
<keyword evidence="2" id="KW-1185">Reference proteome</keyword>
<dbReference type="Proteomes" id="UP000499080">
    <property type="component" value="Unassembled WGS sequence"/>
</dbReference>
<accession>A0A4Y2LXA8</accession>
<protein>
    <submittedName>
        <fullName evidence="1">Uncharacterized protein</fullName>
    </submittedName>
</protein>
<dbReference type="EMBL" id="BGPR01201342">
    <property type="protein sequence ID" value="GBN18743.1"/>
    <property type="molecule type" value="Genomic_DNA"/>
</dbReference>
<gene>
    <name evidence="1" type="ORF">AVEN_207895_1</name>
</gene>
<evidence type="ECO:0000313" key="2">
    <source>
        <dbReference type="Proteomes" id="UP000499080"/>
    </source>
</evidence>
<dbReference type="AlphaFoldDB" id="A0A4Y2LXA8"/>